<name>A9BF71_PETMO</name>
<comment type="similarity">
    <text evidence="3">Belongs to the flagella basal body rod proteins family.</text>
</comment>
<dbReference type="GO" id="GO:0005576">
    <property type="term" value="C:extracellular region"/>
    <property type="evidence" value="ECO:0007669"/>
    <property type="project" value="UniProtKB-SubCell"/>
</dbReference>
<dbReference type="GO" id="GO:0044780">
    <property type="term" value="P:bacterial-type flagellum assembly"/>
    <property type="evidence" value="ECO:0007669"/>
    <property type="project" value="InterPro"/>
</dbReference>
<keyword evidence="7" id="KW-0175">Coiled coil</keyword>
<dbReference type="InterPro" id="IPR010810">
    <property type="entry name" value="Flagellin_hook_IN_motif"/>
</dbReference>
<feature type="domain" description="Flagellar hook-associated protein FlgK helical" evidence="9">
    <location>
        <begin position="106"/>
        <end position="331"/>
    </location>
</feature>
<dbReference type="InterPro" id="IPR002371">
    <property type="entry name" value="FlgK"/>
</dbReference>
<dbReference type="STRING" id="403833.Pmob_0393"/>
<reference evidence="10" key="1">
    <citation type="submission" date="2007-11" db="EMBL/GenBank/DDBJ databases">
        <title>Complete sequence of Petroga mobilis SJ95.</title>
        <authorList>
            <consortium name="US DOE Joint Genome Institute"/>
            <person name="Copeland A."/>
            <person name="Lucas S."/>
            <person name="Lapidus A."/>
            <person name="Barry K."/>
            <person name="Glavina del Rio T."/>
            <person name="Dalin E."/>
            <person name="Tice H."/>
            <person name="Pitluck S."/>
            <person name="Meincke L."/>
            <person name="Brettin T."/>
            <person name="Bruce D."/>
            <person name="Detter J.C."/>
            <person name="Han C."/>
            <person name="Kuske C.R."/>
            <person name="Schmutz J."/>
            <person name="Larimer F."/>
            <person name="Land M."/>
            <person name="Hauser L."/>
            <person name="Kyrpides N."/>
            <person name="Mikhailova N."/>
            <person name="Noll K."/>
            <person name="Richardson P."/>
        </authorList>
    </citation>
    <scope>NUCLEOTIDE SEQUENCE [LARGE SCALE GENOMIC DNA]</scope>
    <source>
        <strain evidence="10">SJ95</strain>
    </source>
</reference>
<feature type="coiled-coil region" evidence="7">
    <location>
        <begin position="150"/>
        <end position="177"/>
    </location>
</feature>
<feature type="domain" description="Flagellar basal-body/hook protein C-terminal" evidence="8">
    <location>
        <begin position="777"/>
        <end position="813"/>
    </location>
</feature>
<evidence type="ECO:0000259" key="9">
    <source>
        <dbReference type="Pfam" id="PF22638"/>
    </source>
</evidence>
<keyword evidence="10" id="KW-0282">Flagellum</keyword>
<evidence type="ECO:0000256" key="3">
    <source>
        <dbReference type="ARBA" id="ARBA00009677"/>
    </source>
</evidence>
<dbReference type="NCBIfam" id="TIGR02492">
    <property type="entry name" value="flgK_ends"/>
    <property type="match status" value="1"/>
</dbReference>
<dbReference type="SUPFAM" id="SSF64518">
    <property type="entry name" value="Phase 1 flagellin"/>
    <property type="match status" value="1"/>
</dbReference>
<evidence type="ECO:0000256" key="2">
    <source>
        <dbReference type="ARBA" id="ARBA00004613"/>
    </source>
</evidence>
<sequence>MCAMTLNGLLNTGLLGVYTNKIAMSVVAHNISNSNTQGFSRQSPVIVTTNPINLTTIGSGGAALSFGTGSTVSDIQRVRDEFLDLQFRETSSRLNYWENIYSNVHYIEQLFGEPGETGLRNMYDSYWASIEELKTDPSNEAAKTQVVSRAEELVNTMKDLNYRLEELKNDINSEIKLRIDEINGYLKRIADLNQKILTSSSMSGSPNDLLDERDRLLDKLSELSNIRITSHSNGQISLSMGDKVVLNGSSYQEIRSLTIAETNDAYYAYVGSNLLTFNDGKMSALFELRDEIIPSYQQQLDEFGLYLVDTTNLIYKEGWDSTGTITGANFFADISTKRGFEDSRFFRIAGNSDVFHPDTIKHVTSLSSFYSDPSIDLNNFDLYSVDYSATSPSPYDDSNSIKYDSTNNAIYFDDTSGFQDKLLVDIEGDFLREYGFPTKEIEAYKIEEDYSIVPPKLIIPGEIKLEVPNETDPIYFSNATDLVSKINSDSGGYLKALEREIRNDQGDLIKKFIYILPTKKVPNADLDTIVLNDIDGSLSENDAQRITLDALDTSKPTLNNLLGSNEKIEMSINGIRIEINPLKDTAYDLVDKINATNTGVTASVTPHGSFVLRAGNLIDFDLKNVTIKGPEKLFNALGFIEDDSNNIVTLISPDISPEQIDEKFSEADLLKIDNELGIVNQISVSSNLKENPSLLATDLGYYDINYSPTGAGNVSVWDEISKMYDNSVLDNGRVGFSNFLGNIVTDIGVKGETADKMRLNSEMLNSEISLEKERVMGVSIDEEMTNLVKYQQAFNASARVITAVNQMMETVINNLGVV</sequence>
<comment type="subcellular location">
    <subcellularLocation>
        <location evidence="1">Bacterial flagellum</location>
    </subcellularLocation>
    <subcellularLocation>
        <location evidence="2">Secreted</location>
    </subcellularLocation>
</comment>
<keyword evidence="10" id="KW-0966">Cell projection</keyword>
<dbReference type="Pfam" id="PF06429">
    <property type="entry name" value="Flg_bbr_C"/>
    <property type="match status" value="1"/>
</dbReference>
<evidence type="ECO:0000256" key="4">
    <source>
        <dbReference type="ARBA" id="ARBA00016244"/>
    </source>
</evidence>
<evidence type="ECO:0000313" key="11">
    <source>
        <dbReference type="Proteomes" id="UP000000789"/>
    </source>
</evidence>
<dbReference type="Proteomes" id="UP000000789">
    <property type="component" value="Chromosome"/>
</dbReference>
<dbReference type="HOGENOM" id="CLU_012762_1_1_0"/>
<accession>A9BF71</accession>
<dbReference type="AlphaFoldDB" id="A9BF71"/>
<dbReference type="EMBL" id="CP000879">
    <property type="protein sequence ID" value="ABX31135.1"/>
    <property type="molecule type" value="Genomic_DNA"/>
</dbReference>
<evidence type="ECO:0000313" key="10">
    <source>
        <dbReference type="EMBL" id="ABX31135.1"/>
    </source>
</evidence>
<protein>
    <recommendedName>
        <fullName evidence="4">Flagellar hook-associated protein 1</fullName>
    </recommendedName>
</protein>
<organism evidence="10 11">
    <name type="scientific">Petrotoga mobilis (strain DSM 10674 / SJ95)</name>
    <dbReference type="NCBI Taxonomy" id="403833"/>
    <lineage>
        <taxon>Bacteria</taxon>
        <taxon>Thermotogati</taxon>
        <taxon>Thermotogota</taxon>
        <taxon>Thermotogae</taxon>
        <taxon>Petrotogales</taxon>
        <taxon>Petrotogaceae</taxon>
        <taxon>Petrotoga</taxon>
    </lineage>
</organism>
<dbReference type="PANTHER" id="PTHR30033">
    <property type="entry name" value="FLAGELLAR HOOK-ASSOCIATED PROTEIN 1"/>
    <property type="match status" value="1"/>
</dbReference>
<dbReference type="PRINTS" id="PR01005">
    <property type="entry name" value="FLGHOOKAP1"/>
</dbReference>
<dbReference type="InterPro" id="IPR010930">
    <property type="entry name" value="Flg_bb/hook_C_dom"/>
</dbReference>
<dbReference type="Pfam" id="PF22638">
    <property type="entry name" value="FlgK_D1"/>
    <property type="match status" value="1"/>
</dbReference>
<gene>
    <name evidence="10" type="ordered locus">Pmob_0393</name>
</gene>
<dbReference type="Pfam" id="PF07196">
    <property type="entry name" value="Flagellin_IN"/>
    <property type="match status" value="1"/>
</dbReference>
<evidence type="ECO:0000259" key="8">
    <source>
        <dbReference type="Pfam" id="PF06429"/>
    </source>
</evidence>
<dbReference type="OrthoDB" id="9802553at2"/>
<dbReference type="eggNOG" id="COG4786">
    <property type="taxonomic scope" value="Bacteria"/>
</dbReference>
<evidence type="ECO:0000256" key="7">
    <source>
        <dbReference type="SAM" id="Coils"/>
    </source>
</evidence>
<dbReference type="KEGG" id="pmo:Pmob_0393"/>
<evidence type="ECO:0000256" key="1">
    <source>
        <dbReference type="ARBA" id="ARBA00004365"/>
    </source>
</evidence>
<keyword evidence="10" id="KW-0969">Cilium</keyword>
<dbReference type="eggNOG" id="COG1256">
    <property type="taxonomic scope" value="Bacteria"/>
</dbReference>
<evidence type="ECO:0000256" key="6">
    <source>
        <dbReference type="ARBA" id="ARBA00023143"/>
    </source>
</evidence>
<keyword evidence="5" id="KW-0964">Secreted</keyword>
<dbReference type="GO" id="GO:0005198">
    <property type="term" value="F:structural molecule activity"/>
    <property type="evidence" value="ECO:0007669"/>
    <property type="project" value="InterPro"/>
</dbReference>
<keyword evidence="11" id="KW-1185">Reference proteome</keyword>
<keyword evidence="6" id="KW-0975">Bacterial flagellum</keyword>
<dbReference type="GO" id="GO:0009424">
    <property type="term" value="C:bacterial-type flagellum hook"/>
    <property type="evidence" value="ECO:0007669"/>
    <property type="project" value="InterPro"/>
</dbReference>
<evidence type="ECO:0000256" key="5">
    <source>
        <dbReference type="ARBA" id="ARBA00022525"/>
    </source>
</evidence>
<dbReference type="InterPro" id="IPR053927">
    <property type="entry name" value="FlgK_helical"/>
</dbReference>
<proteinExistence type="inferred from homology"/>
<dbReference type="PANTHER" id="PTHR30033:SF1">
    <property type="entry name" value="FLAGELLAR HOOK-ASSOCIATED PROTEIN 1"/>
    <property type="match status" value="1"/>
</dbReference>